<reference evidence="2 3" key="1">
    <citation type="submission" date="2023-07" db="EMBL/GenBank/DDBJ databases">
        <title>Sequencing the genomes of 1000 actinobacteria strains.</title>
        <authorList>
            <person name="Klenk H.-P."/>
        </authorList>
    </citation>
    <scope>NUCLEOTIDE SEQUENCE [LARGE SCALE GENOMIC DNA]</scope>
    <source>
        <strain evidence="2 3">DSM 44711</strain>
    </source>
</reference>
<keyword evidence="3" id="KW-1185">Reference proteome</keyword>
<organism evidence="2 3">
    <name type="scientific">Catenuloplanes niger</name>
    <dbReference type="NCBI Taxonomy" id="587534"/>
    <lineage>
        <taxon>Bacteria</taxon>
        <taxon>Bacillati</taxon>
        <taxon>Actinomycetota</taxon>
        <taxon>Actinomycetes</taxon>
        <taxon>Micromonosporales</taxon>
        <taxon>Micromonosporaceae</taxon>
        <taxon>Catenuloplanes</taxon>
    </lineage>
</organism>
<dbReference type="Proteomes" id="UP001183629">
    <property type="component" value="Unassembled WGS sequence"/>
</dbReference>
<evidence type="ECO:0008006" key="4">
    <source>
        <dbReference type="Google" id="ProtNLM"/>
    </source>
</evidence>
<dbReference type="AlphaFoldDB" id="A0AAE3ZI32"/>
<evidence type="ECO:0000313" key="2">
    <source>
        <dbReference type="EMBL" id="MDR7320362.1"/>
    </source>
</evidence>
<evidence type="ECO:0000256" key="1">
    <source>
        <dbReference type="SAM" id="SignalP"/>
    </source>
</evidence>
<feature type="signal peptide" evidence="1">
    <location>
        <begin position="1"/>
        <end position="20"/>
    </location>
</feature>
<accession>A0AAE3ZI32</accession>
<name>A0AAE3ZI32_9ACTN</name>
<protein>
    <recommendedName>
        <fullName evidence="4">Secreted protein</fullName>
    </recommendedName>
</protein>
<feature type="chain" id="PRO_5042241129" description="Secreted protein" evidence="1">
    <location>
        <begin position="21"/>
        <end position="152"/>
    </location>
</feature>
<dbReference type="EMBL" id="JAVDYC010000001">
    <property type="protein sequence ID" value="MDR7320362.1"/>
    <property type="molecule type" value="Genomic_DNA"/>
</dbReference>
<sequence length="152" mass="15489">MKAIAAIAAGVLAGTLSATAALAGPLPVPTATITKPAGPLTKPSLHGEPVPIAFAGKGVQAGKTVSGTRYRWTAYGTGGVKKVLCTGSSVPQRGPIDDKIAIYRNCASFTAELGMLYGDVTSTTWTVRLEVFGTSGAPGVDKEKVKLVYVAL</sequence>
<comment type="caution">
    <text evidence="2">The sequence shown here is derived from an EMBL/GenBank/DDBJ whole genome shotgun (WGS) entry which is preliminary data.</text>
</comment>
<proteinExistence type="predicted"/>
<gene>
    <name evidence="2" type="ORF">J2S44_000612</name>
</gene>
<evidence type="ECO:0000313" key="3">
    <source>
        <dbReference type="Proteomes" id="UP001183629"/>
    </source>
</evidence>
<dbReference type="RefSeq" id="WP_310408837.1">
    <property type="nucleotide sequence ID" value="NZ_JAVDYC010000001.1"/>
</dbReference>
<keyword evidence="1" id="KW-0732">Signal</keyword>